<evidence type="ECO:0000256" key="1">
    <source>
        <dbReference type="ARBA" id="ARBA00022679"/>
    </source>
</evidence>
<dbReference type="RefSeq" id="WP_092057687.1">
    <property type="nucleotide sequence ID" value="NZ_FOJJ01000037.1"/>
</dbReference>
<dbReference type="OrthoDB" id="5506158at2"/>
<dbReference type="GO" id="GO:0016747">
    <property type="term" value="F:acyltransferase activity, transferring groups other than amino-acyl groups"/>
    <property type="evidence" value="ECO:0007669"/>
    <property type="project" value="InterPro"/>
</dbReference>
<dbReference type="PANTHER" id="PTHR43877">
    <property type="entry name" value="AMINOALKYLPHOSPHONATE N-ACETYLTRANSFERASE-RELATED-RELATED"/>
    <property type="match status" value="1"/>
</dbReference>
<dbReference type="Pfam" id="PF00583">
    <property type="entry name" value="Acetyltransf_1"/>
    <property type="match status" value="1"/>
</dbReference>
<evidence type="ECO:0000313" key="5">
    <source>
        <dbReference type="Proteomes" id="UP000317155"/>
    </source>
</evidence>
<feature type="domain" description="N-acetyltransferase" evidence="3">
    <location>
        <begin position="16"/>
        <end position="163"/>
    </location>
</feature>
<dbReference type="InterPro" id="IPR016181">
    <property type="entry name" value="Acyl_CoA_acyltransferase"/>
</dbReference>
<gene>
    <name evidence="4" type="ORF">FL622_08660</name>
</gene>
<protein>
    <submittedName>
        <fullName evidence="4">GNAT family N-acetyltransferase</fullName>
    </submittedName>
</protein>
<evidence type="ECO:0000256" key="2">
    <source>
        <dbReference type="ARBA" id="ARBA00023315"/>
    </source>
</evidence>
<dbReference type="AlphaFoldDB" id="A0A550JF59"/>
<dbReference type="InterPro" id="IPR000182">
    <property type="entry name" value="GNAT_dom"/>
</dbReference>
<dbReference type="Proteomes" id="UP000317155">
    <property type="component" value="Unassembled WGS sequence"/>
</dbReference>
<proteinExistence type="predicted"/>
<dbReference type="PROSITE" id="PS51186">
    <property type="entry name" value="GNAT"/>
    <property type="match status" value="1"/>
</dbReference>
<accession>A0A550JF59</accession>
<dbReference type="InterPro" id="IPR050832">
    <property type="entry name" value="Bact_Acetyltransf"/>
</dbReference>
<dbReference type="EMBL" id="VJVV01000005">
    <property type="protein sequence ID" value="TRO81860.1"/>
    <property type="molecule type" value="Genomic_DNA"/>
</dbReference>
<keyword evidence="5" id="KW-1185">Reference proteome</keyword>
<dbReference type="Gene3D" id="3.40.630.30">
    <property type="match status" value="1"/>
</dbReference>
<comment type="caution">
    <text evidence="4">The sequence shown here is derived from an EMBL/GenBank/DDBJ whole genome shotgun (WGS) entry which is preliminary data.</text>
</comment>
<organism evidence="4 5">
    <name type="scientific">Trichloromonas acetexigens</name>
    <dbReference type="NCBI Taxonomy" id="38815"/>
    <lineage>
        <taxon>Bacteria</taxon>
        <taxon>Pseudomonadati</taxon>
        <taxon>Thermodesulfobacteriota</taxon>
        <taxon>Desulfuromonadia</taxon>
        <taxon>Desulfuromonadales</taxon>
        <taxon>Trichloromonadaceae</taxon>
        <taxon>Trichloromonas</taxon>
    </lineage>
</organism>
<keyword evidence="1 4" id="KW-0808">Transferase</keyword>
<sequence>MTSEPTEPLPPEDEDLCIREMSIDDFPIVFHIGEDLFTSDYSPSMYRTWDEYEITTLYNSDSELCLVAELGEKILGFALGTTVEKSNSAWKYGYLVWLGVRPGLQKGGVGAALFKEIKRRMREQGVRMIIVDTDADNTAGIHFFQKQGFGNIQQHVYMTLNLSRKSPKKRKKPEKNK</sequence>
<evidence type="ECO:0000259" key="3">
    <source>
        <dbReference type="PROSITE" id="PS51186"/>
    </source>
</evidence>
<dbReference type="CDD" id="cd04301">
    <property type="entry name" value="NAT_SF"/>
    <property type="match status" value="1"/>
</dbReference>
<name>A0A550JF59_9BACT</name>
<evidence type="ECO:0000313" key="4">
    <source>
        <dbReference type="EMBL" id="TRO81860.1"/>
    </source>
</evidence>
<keyword evidence="2" id="KW-0012">Acyltransferase</keyword>
<dbReference type="SUPFAM" id="SSF55729">
    <property type="entry name" value="Acyl-CoA N-acyltransferases (Nat)"/>
    <property type="match status" value="1"/>
</dbReference>
<reference evidence="4 5" key="1">
    <citation type="submission" date="2019-07" db="EMBL/GenBank/DDBJ databases">
        <title>Insights of Desulfuromonas acetexigens electromicrobiology.</title>
        <authorList>
            <person name="Katuri K."/>
            <person name="Sapireddy V."/>
            <person name="Shaw D.R."/>
            <person name="Saikaly P."/>
        </authorList>
    </citation>
    <scope>NUCLEOTIDE SEQUENCE [LARGE SCALE GENOMIC DNA]</scope>
    <source>
        <strain evidence="4 5">2873</strain>
    </source>
</reference>